<comment type="caution">
    <text evidence="1">The sequence shown here is derived from an EMBL/GenBank/DDBJ whole genome shotgun (WGS) entry which is preliminary data.</text>
</comment>
<dbReference type="GO" id="GO:0048364">
    <property type="term" value="P:root development"/>
    <property type="evidence" value="ECO:0007669"/>
    <property type="project" value="InterPro"/>
</dbReference>
<accession>A0A218W6K0</accession>
<dbReference type="Proteomes" id="UP000197138">
    <property type="component" value="Unassembled WGS sequence"/>
</dbReference>
<dbReference type="InterPro" id="IPR004320">
    <property type="entry name" value="BPS1_pln"/>
</dbReference>
<evidence type="ECO:0000313" key="3">
    <source>
        <dbReference type="Proteomes" id="UP000197138"/>
    </source>
</evidence>
<dbReference type="AlphaFoldDB" id="A0A218W6K0"/>
<evidence type="ECO:0000313" key="2">
    <source>
        <dbReference type="EMBL" id="PKI56012.1"/>
    </source>
</evidence>
<dbReference type="OrthoDB" id="1701699at2759"/>
<gene>
    <name evidence="1" type="ORF">CDL15_Pgr004748</name>
    <name evidence="2" type="ORF">CRG98_023599</name>
</gene>
<dbReference type="PANTHER" id="PTHR33070">
    <property type="entry name" value="OS06G0725500 PROTEIN"/>
    <property type="match status" value="1"/>
</dbReference>
<sequence length="302" mass="33452">MADFQYGHPPVRSISLPSRLQPDSIKIVSELKKLRSCPDSCTPEVIRANMMSLSKTFIQVQEILNSPLTQKVLGKPRSRALVEEALDGSILVIDSCGHARDLLLAMREQVQEVQSSVRRSRGGANFSCLKRHIRCFICFRKKAKREAAKHVRELKKALDNNCASSLEVESTHLEIVIQVLKDVNNVSGSLLKALFEFLLMTKTGGKSSVGGWSVVSRLMLSSTEKKKSLSQQRRGGLTEVESVDSDLRSILRSKTDTGVDVKTPQKGLEALDGCILGLEEGLESLFKCLIQYRVSLLNLLNS</sequence>
<dbReference type="PANTHER" id="PTHR33070:SF120">
    <property type="entry name" value="EXPRESSED PROTEIN"/>
    <property type="match status" value="1"/>
</dbReference>
<protein>
    <submittedName>
        <fullName evidence="1">Uncharacterized protein</fullName>
    </submittedName>
</protein>
<reference evidence="1" key="2">
    <citation type="submission" date="2017-06" db="EMBL/GenBank/DDBJ databases">
        <title>The pomegranate genome and the genomics of punicalagin biosynthesis.</title>
        <authorList>
            <person name="Xu C."/>
        </authorList>
    </citation>
    <scope>NUCLEOTIDE SEQUENCE [LARGE SCALE GENOMIC DNA]</scope>
    <source>
        <tissue evidence="1">Fresh leaf</tissue>
    </source>
</reference>
<reference evidence="3" key="1">
    <citation type="journal article" date="2017" name="Plant J.">
        <title>The pomegranate (Punica granatum L.) genome and the genomics of punicalagin biosynthesis.</title>
        <authorList>
            <person name="Qin G."/>
            <person name="Xu C."/>
            <person name="Ming R."/>
            <person name="Tang H."/>
            <person name="Guyot R."/>
            <person name="Kramer E.M."/>
            <person name="Hu Y."/>
            <person name="Yi X."/>
            <person name="Qi Y."/>
            <person name="Xu X."/>
            <person name="Gao Z."/>
            <person name="Pan H."/>
            <person name="Jian J."/>
            <person name="Tian Y."/>
            <person name="Yue Z."/>
            <person name="Xu Y."/>
        </authorList>
    </citation>
    <scope>NUCLEOTIDE SEQUENCE [LARGE SCALE GENOMIC DNA]</scope>
    <source>
        <strain evidence="3">cv. Dabenzi</strain>
    </source>
</reference>
<evidence type="ECO:0000313" key="1">
    <source>
        <dbReference type="EMBL" id="OWM68266.1"/>
    </source>
</evidence>
<dbReference type="STRING" id="22663.A0A218W6K0"/>
<proteinExistence type="predicted"/>
<reference evidence="2 4" key="3">
    <citation type="submission" date="2017-11" db="EMBL/GenBank/DDBJ databases">
        <title>De-novo sequencing of pomegranate (Punica granatum L.) genome.</title>
        <authorList>
            <person name="Akparov Z."/>
            <person name="Amiraslanov A."/>
            <person name="Hajiyeva S."/>
            <person name="Abbasov M."/>
            <person name="Kaur K."/>
            <person name="Hamwieh A."/>
            <person name="Solovyev V."/>
            <person name="Salamov A."/>
            <person name="Braich B."/>
            <person name="Kosarev P."/>
            <person name="Mahmoud A."/>
            <person name="Hajiyev E."/>
            <person name="Babayeva S."/>
            <person name="Izzatullayeva V."/>
            <person name="Mammadov A."/>
            <person name="Mammadov A."/>
            <person name="Sharifova S."/>
            <person name="Ojaghi J."/>
            <person name="Eynullazada K."/>
            <person name="Bayramov B."/>
            <person name="Abdulazimova A."/>
            <person name="Shahmuradov I."/>
        </authorList>
    </citation>
    <scope>NUCLEOTIDE SEQUENCE [LARGE SCALE GENOMIC DNA]</scope>
    <source>
        <strain evidence="2">AG2017</strain>
        <strain evidence="4">cv. AG2017</strain>
        <tissue evidence="2">Leaf</tissue>
    </source>
</reference>
<organism evidence="1 3">
    <name type="scientific">Punica granatum</name>
    <name type="common">Pomegranate</name>
    <dbReference type="NCBI Taxonomy" id="22663"/>
    <lineage>
        <taxon>Eukaryota</taxon>
        <taxon>Viridiplantae</taxon>
        <taxon>Streptophyta</taxon>
        <taxon>Embryophyta</taxon>
        <taxon>Tracheophyta</taxon>
        <taxon>Spermatophyta</taxon>
        <taxon>Magnoliopsida</taxon>
        <taxon>eudicotyledons</taxon>
        <taxon>Gunneridae</taxon>
        <taxon>Pentapetalae</taxon>
        <taxon>rosids</taxon>
        <taxon>malvids</taxon>
        <taxon>Myrtales</taxon>
        <taxon>Lythraceae</taxon>
        <taxon>Punica</taxon>
    </lineage>
</organism>
<keyword evidence="4" id="KW-1185">Reference proteome</keyword>
<dbReference type="GeneID" id="116211167"/>
<evidence type="ECO:0000313" key="4">
    <source>
        <dbReference type="Proteomes" id="UP000233551"/>
    </source>
</evidence>
<dbReference type="Proteomes" id="UP000233551">
    <property type="component" value="Unassembled WGS sequence"/>
</dbReference>
<name>A0A218W6K0_PUNGR</name>
<dbReference type="GO" id="GO:0048367">
    <property type="term" value="P:shoot system development"/>
    <property type="evidence" value="ECO:0007669"/>
    <property type="project" value="InterPro"/>
</dbReference>
<dbReference type="Pfam" id="PF03087">
    <property type="entry name" value="BPS1"/>
    <property type="match status" value="1"/>
</dbReference>
<dbReference type="EMBL" id="MTKT01005034">
    <property type="protein sequence ID" value="OWM68266.1"/>
    <property type="molecule type" value="Genomic_DNA"/>
</dbReference>
<dbReference type="EMBL" id="PGOL01001646">
    <property type="protein sequence ID" value="PKI56012.1"/>
    <property type="molecule type" value="Genomic_DNA"/>
</dbReference>